<accession>A0A7J7V5J7</accession>
<dbReference type="EMBL" id="JACAGB010000016">
    <property type="protein sequence ID" value="KAF6320465.1"/>
    <property type="molecule type" value="Genomic_DNA"/>
</dbReference>
<sequence length="66" mass="7170">MADDLLSEFDVIVIGRVCLNPSLQLPVQEVARGFYMLILCICRHGVKTEGSVQVKTEGYNVGSAEG</sequence>
<dbReference type="Proteomes" id="UP000558488">
    <property type="component" value="Unassembled WGS sequence"/>
</dbReference>
<keyword evidence="2" id="KW-1185">Reference proteome</keyword>
<gene>
    <name evidence="1" type="ORF">mPipKuh1_002776</name>
</gene>
<evidence type="ECO:0000313" key="2">
    <source>
        <dbReference type="Proteomes" id="UP000558488"/>
    </source>
</evidence>
<dbReference type="AlphaFoldDB" id="A0A7J7V5J7"/>
<organism evidence="1 2">
    <name type="scientific">Pipistrellus kuhlii</name>
    <name type="common">Kuhl's pipistrelle</name>
    <dbReference type="NCBI Taxonomy" id="59472"/>
    <lineage>
        <taxon>Eukaryota</taxon>
        <taxon>Metazoa</taxon>
        <taxon>Chordata</taxon>
        <taxon>Craniata</taxon>
        <taxon>Vertebrata</taxon>
        <taxon>Euteleostomi</taxon>
        <taxon>Mammalia</taxon>
        <taxon>Eutheria</taxon>
        <taxon>Laurasiatheria</taxon>
        <taxon>Chiroptera</taxon>
        <taxon>Yangochiroptera</taxon>
        <taxon>Vespertilionidae</taxon>
        <taxon>Pipistrellus</taxon>
    </lineage>
</organism>
<evidence type="ECO:0000313" key="1">
    <source>
        <dbReference type="EMBL" id="KAF6320465.1"/>
    </source>
</evidence>
<comment type="caution">
    <text evidence="1">The sequence shown here is derived from an EMBL/GenBank/DDBJ whole genome shotgun (WGS) entry which is preliminary data.</text>
</comment>
<name>A0A7J7V5J7_PIPKU</name>
<proteinExistence type="predicted"/>
<protein>
    <submittedName>
        <fullName evidence="1">CHM Rab escort protein</fullName>
    </submittedName>
</protein>
<reference evidence="1 2" key="1">
    <citation type="journal article" date="2020" name="Nature">
        <title>Six reference-quality genomes reveal evolution of bat adaptations.</title>
        <authorList>
            <person name="Jebb D."/>
            <person name="Huang Z."/>
            <person name="Pippel M."/>
            <person name="Hughes G.M."/>
            <person name="Lavrichenko K."/>
            <person name="Devanna P."/>
            <person name="Winkler S."/>
            <person name="Jermiin L.S."/>
            <person name="Skirmuntt E.C."/>
            <person name="Katzourakis A."/>
            <person name="Burkitt-Gray L."/>
            <person name="Ray D.A."/>
            <person name="Sullivan K.A.M."/>
            <person name="Roscito J.G."/>
            <person name="Kirilenko B.M."/>
            <person name="Davalos L.M."/>
            <person name="Corthals A.P."/>
            <person name="Power M.L."/>
            <person name="Jones G."/>
            <person name="Ransome R.D."/>
            <person name="Dechmann D.K.N."/>
            <person name="Locatelli A.G."/>
            <person name="Puechmaille S.J."/>
            <person name="Fedrigo O."/>
            <person name="Jarvis E.D."/>
            <person name="Hiller M."/>
            <person name="Vernes S.C."/>
            <person name="Myers E.W."/>
            <person name="Teeling E.C."/>
        </authorList>
    </citation>
    <scope>NUCLEOTIDE SEQUENCE [LARGE SCALE GENOMIC DNA]</scope>
    <source>
        <strain evidence="1">MPipKuh1</strain>
        <tissue evidence="1">Flight muscle</tissue>
    </source>
</reference>